<reference evidence="2" key="3">
    <citation type="submission" date="2025-07" db="EMBL/GenBank/DDBJ databases">
        <authorList>
            <consortium name="NCBI Genome Project"/>
        </authorList>
    </citation>
    <scope>NUCLEOTIDE SEQUENCE</scope>
    <source>
        <strain evidence="2">CBS432</strain>
    </source>
</reference>
<dbReference type="OrthoDB" id="349045at2759"/>
<dbReference type="AlphaFoldDB" id="A0A8B8UZE7"/>
<feature type="region of interest" description="Disordered" evidence="1">
    <location>
        <begin position="654"/>
        <end position="723"/>
    </location>
</feature>
<reference evidence="2" key="1">
    <citation type="journal article" date="2017" name="Nat. Genet.">
        <title>Contrasting evolutionary genome dynamics between domesticated and wild yeasts.</title>
        <authorList>
            <person name="Yue J.X."/>
            <person name="Li J."/>
            <person name="Aigrain L."/>
            <person name="Hallin J."/>
            <person name="Persson K."/>
            <person name="Oliver K."/>
            <person name="Bergstrom A."/>
            <person name="Coupland P."/>
            <person name="Warringer J."/>
            <person name="Lagomarsino M.C."/>
            <person name="Fischer G."/>
            <person name="Durbin R."/>
            <person name="Liti G."/>
        </authorList>
    </citation>
    <scope>NUCLEOTIDE SEQUENCE</scope>
    <source>
        <strain evidence="2">CBS432</strain>
    </source>
</reference>
<proteinExistence type="predicted"/>
<reference evidence="2" key="2">
    <citation type="submission" date="2020-01" db="EMBL/GenBank/DDBJ databases">
        <title>Population-level Yeast Reference Genomes.</title>
        <authorList>
            <person name="Yue J.-X."/>
        </authorList>
    </citation>
    <scope>NUCLEOTIDE SEQUENCE</scope>
    <source>
        <strain evidence="2">CBS432</strain>
    </source>
</reference>
<reference evidence="2" key="4">
    <citation type="submission" date="2025-08" db="UniProtKB">
        <authorList>
            <consortium name="RefSeq"/>
        </authorList>
    </citation>
    <scope>IDENTIFICATION</scope>
    <source>
        <strain evidence="2">CBS432</strain>
    </source>
</reference>
<gene>
    <name evidence="2" type="primary">ESC8</name>
    <name evidence="2" type="ORF">SPAR_O01310</name>
</gene>
<protein>
    <submittedName>
        <fullName evidence="2">Esc8p</fullName>
    </submittedName>
</protein>
<dbReference type="GeneID" id="54633560"/>
<feature type="compositionally biased region" description="Basic residues" evidence="1">
    <location>
        <begin position="711"/>
        <end position="723"/>
    </location>
</feature>
<dbReference type="KEGG" id="spao:SPAR_O01310"/>
<dbReference type="VEuPathDB" id="FungiDB:SPAR_O01310"/>
<name>A0A8B8UZE7_SACPA</name>
<dbReference type="RefSeq" id="XP_033769135.1">
    <property type="nucleotide sequence ID" value="XM_033913244.1"/>
</dbReference>
<organism evidence="2">
    <name type="scientific">Saccharomyces paradoxus</name>
    <name type="common">Yeast</name>
    <name type="synonym">Saccharomyces douglasii</name>
    <dbReference type="NCBI Taxonomy" id="27291"/>
    <lineage>
        <taxon>Eukaryota</taxon>
        <taxon>Fungi</taxon>
        <taxon>Dikarya</taxon>
        <taxon>Ascomycota</taxon>
        <taxon>Saccharomycotina</taxon>
        <taxon>Saccharomycetes</taxon>
        <taxon>Saccharomycetales</taxon>
        <taxon>Saccharomycetaceae</taxon>
        <taxon>Saccharomyces</taxon>
    </lineage>
</organism>
<evidence type="ECO:0000313" key="2">
    <source>
        <dbReference type="RefSeq" id="XP_033769135.1"/>
    </source>
</evidence>
<feature type="compositionally biased region" description="Basic and acidic residues" evidence="1">
    <location>
        <begin position="673"/>
        <end position="687"/>
    </location>
</feature>
<evidence type="ECO:0000256" key="1">
    <source>
        <dbReference type="SAM" id="MobiDB-lite"/>
    </source>
</evidence>
<accession>A0A8B8UZE7</accession>
<sequence>MTEIIDLELVDDFVKKPIVKQHKNQTSKPRVKRKGQLTFDDFRNIKIVEEPVVLSHNSSIDESLDAVTHNTNKHEKGEGVDDEDMQTKKLKANIVSKHSNIKIYPNDTNRVELVNENTAINNRPLNTLNWSPNIPLRYSDFASFVSDEKVTENKWEPPLCVPLPYAGDVIKVLSFIIKFKWVFSNDLLNLSFQDVEIGLELAMAGQSVKTIRLCQDKMNFLFCSLLRSLFYSEKGTESQTNKNFTLERFLSLKNPYGKLIGKLRNSIQEWGLPHEWRSGSDILSTLNANGGGLLTIEPLDRIILLRCMIDWNCGYSVLFHNEIQRLTHLKGDTGFSHQTFHANRFAMCGADNISDSCEVLYSLMSQKLENRKKRKPHDKNKLNKINGQMKFLKGVQKSLSEKVTADRLRAAVKINEEWGKHFANELSHTPIDDPRADEIYRLRSSEFMIARIPKFGDFYLPPFRIGSEDSSVNTSYSFNDMATYLDYFIKFKKESTTAPKILPAKTVQKENNCQLKLIYNNTPACVRNLQSSDVPLAKTPHWFEVAGDSNSLIDFIEYLESLSSLDENAADDTKKGIDNLIEFLKIFNIFTNETIRDITDTATESAEGSHLRTSSRKITRVHYSTDVNSDDSEEIESEIESEIEIDVDDNYDSEYLSDENASKGNGGNRTSKSLRENEAYNGSKDRDEDYDDIEIFSEPVRQLQDNSRERRSLRRNARKGLSL</sequence>